<reference evidence="2 3" key="1">
    <citation type="submission" date="2023-09" db="EMBL/GenBank/DDBJ databases">
        <title>Genomes of two closely related lineages of the louse Polyplax serrata with different host specificities.</title>
        <authorList>
            <person name="Martinu J."/>
            <person name="Tarabai H."/>
            <person name="Stefka J."/>
            <person name="Hypsa V."/>
        </authorList>
    </citation>
    <scope>NUCLEOTIDE SEQUENCE [LARGE SCALE GENOMIC DNA]</scope>
    <source>
        <strain evidence="2">98ZLc_SE</strain>
    </source>
</reference>
<proteinExistence type="predicted"/>
<accession>A0ABR1AZD2</accession>
<evidence type="ECO:0000313" key="3">
    <source>
        <dbReference type="Proteomes" id="UP001359485"/>
    </source>
</evidence>
<name>A0ABR1AZD2_POLSC</name>
<feature type="compositionally biased region" description="Basic and acidic residues" evidence="1">
    <location>
        <begin position="102"/>
        <end position="123"/>
    </location>
</feature>
<comment type="caution">
    <text evidence="2">The sequence shown here is derived from an EMBL/GenBank/DDBJ whole genome shotgun (WGS) entry which is preliminary data.</text>
</comment>
<feature type="compositionally biased region" description="Basic and acidic residues" evidence="1">
    <location>
        <begin position="78"/>
        <end position="95"/>
    </location>
</feature>
<evidence type="ECO:0000313" key="2">
    <source>
        <dbReference type="EMBL" id="KAK6631931.1"/>
    </source>
</evidence>
<evidence type="ECO:0000256" key="1">
    <source>
        <dbReference type="SAM" id="MobiDB-lite"/>
    </source>
</evidence>
<keyword evidence="3" id="KW-1185">Reference proteome</keyword>
<gene>
    <name evidence="2" type="ORF">RUM44_006961</name>
</gene>
<dbReference type="Proteomes" id="UP001359485">
    <property type="component" value="Unassembled WGS sequence"/>
</dbReference>
<dbReference type="EMBL" id="JAWJWF010000005">
    <property type="protein sequence ID" value="KAK6631931.1"/>
    <property type="molecule type" value="Genomic_DNA"/>
</dbReference>
<organism evidence="2 3">
    <name type="scientific">Polyplax serrata</name>
    <name type="common">Common mouse louse</name>
    <dbReference type="NCBI Taxonomy" id="468196"/>
    <lineage>
        <taxon>Eukaryota</taxon>
        <taxon>Metazoa</taxon>
        <taxon>Ecdysozoa</taxon>
        <taxon>Arthropoda</taxon>
        <taxon>Hexapoda</taxon>
        <taxon>Insecta</taxon>
        <taxon>Pterygota</taxon>
        <taxon>Neoptera</taxon>
        <taxon>Paraneoptera</taxon>
        <taxon>Psocodea</taxon>
        <taxon>Troctomorpha</taxon>
        <taxon>Phthiraptera</taxon>
        <taxon>Anoplura</taxon>
        <taxon>Polyplacidae</taxon>
        <taxon>Polyplax</taxon>
    </lineage>
</organism>
<sequence length="137" mass="15505">MPPGKFVRRILQPWCGEVFIFSWKFGEAATAAAEEEEEEEKKYQKVSLTSSLAAISLRLRLVERPVQLAGAHPHPGGIRRDSKPDDSTTDPEGRGRKTGKSGTREEIRSRETNNNKRENGKNIKIFIRKDFQGLVIK</sequence>
<protein>
    <submittedName>
        <fullName evidence="2">Uncharacterized protein</fullName>
    </submittedName>
</protein>
<feature type="region of interest" description="Disordered" evidence="1">
    <location>
        <begin position="68"/>
        <end position="123"/>
    </location>
</feature>